<dbReference type="Proteomes" id="UP000789901">
    <property type="component" value="Unassembled WGS sequence"/>
</dbReference>
<comment type="caution">
    <text evidence="1">The sequence shown here is derived from an EMBL/GenBank/DDBJ whole genome shotgun (WGS) entry which is preliminary data.</text>
</comment>
<dbReference type="EMBL" id="CAJVQB010005680">
    <property type="protein sequence ID" value="CAG8667599.1"/>
    <property type="molecule type" value="Genomic_DNA"/>
</dbReference>
<reference evidence="1 2" key="1">
    <citation type="submission" date="2021-06" db="EMBL/GenBank/DDBJ databases">
        <authorList>
            <person name="Kallberg Y."/>
            <person name="Tangrot J."/>
            <person name="Rosling A."/>
        </authorList>
    </citation>
    <scope>NUCLEOTIDE SEQUENCE [LARGE SCALE GENOMIC DNA]</scope>
    <source>
        <strain evidence="1 2">120-4 pot B 10/14</strain>
    </source>
</reference>
<protein>
    <submittedName>
        <fullName evidence="1">23358_t:CDS:1</fullName>
    </submittedName>
</protein>
<proteinExistence type="predicted"/>
<evidence type="ECO:0000313" key="1">
    <source>
        <dbReference type="EMBL" id="CAG8667599.1"/>
    </source>
</evidence>
<keyword evidence="2" id="KW-1185">Reference proteome</keyword>
<accession>A0ABN7USR3</accession>
<gene>
    <name evidence="1" type="ORF">GMARGA_LOCUS10236</name>
</gene>
<evidence type="ECO:0000313" key="2">
    <source>
        <dbReference type="Proteomes" id="UP000789901"/>
    </source>
</evidence>
<name>A0ABN7USR3_GIGMA</name>
<organism evidence="1 2">
    <name type="scientific">Gigaspora margarita</name>
    <dbReference type="NCBI Taxonomy" id="4874"/>
    <lineage>
        <taxon>Eukaryota</taxon>
        <taxon>Fungi</taxon>
        <taxon>Fungi incertae sedis</taxon>
        <taxon>Mucoromycota</taxon>
        <taxon>Glomeromycotina</taxon>
        <taxon>Glomeromycetes</taxon>
        <taxon>Diversisporales</taxon>
        <taxon>Gigasporaceae</taxon>
        <taxon>Gigaspora</taxon>
    </lineage>
</organism>
<sequence length="231" mass="26904">MREEQVSVVGKMQTIEALSYWKYKICSSPVVIDWLENGVPLYPRGVLVLAAKPVPWQYSLLEDQKQWVRKELDWLLRFQVIEGLGSQLEILHSNNIHKGLFRGSRAMKKSELAVFGYKNKLIKNLLTRVQKLRRKSVSESWNHHLDKVWVYIKALPSEINTLVSFIVWLDLTHSFSTCADVLATISREHLEHNLPDPSKDYRIKRTDQLAHTILIFCNTEKPTESNVRKIL</sequence>